<gene>
    <name evidence="2" type="ORF">MFFC18_21270</name>
</gene>
<dbReference type="PROSITE" id="PS51257">
    <property type="entry name" value="PROKAR_LIPOPROTEIN"/>
    <property type="match status" value="1"/>
</dbReference>
<feature type="transmembrane region" description="Helical" evidence="1">
    <location>
        <begin position="207"/>
        <end position="233"/>
    </location>
</feature>
<feature type="transmembrane region" description="Helical" evidence="1">
    <location>
        <begin position="239"/>
        <end position="262"/>
    </location>
</feature>
<feature type="transmembrane region" description="Helical" evidence="1">
    <location>
        <begin position="175"/>
        <end position="200"/>
    </location>
</feature>
<dbReference type="AlphaFoldDB" id="A0A5B9PHB4"/>
<name>A0A5B9PHB4_9BACT</name>
<reference evidence="2 3" key="1">
    <citation type="submission" date="2019-08" db="EMBL/GenBank/DDBJ databases">
        <title>Deep-cultivation of Planctomycetes and their phenomic and genomic characterization uncovers novel biology.</title>
        <authorList>
            <person name="Wiegand S."/>
            <person name="Jogler M."/>
            <person name="Boedeker C."/>
            <person name="Pinto D."/>
            <person name="Vollmers J."/>
            <person name="Rivas-Marin E."/>
            <person name="Kohn T."/>
            <person name="Peeters S.H."/>
            <person name="Heuer A."/>
            <person name="Rast P."/>
            <person name="Oberbeckmann S."/>
            <person name="Bunk B."/>
            <person name="Jeske O."/>
            <person name="Meyerdierks A."/>
            <person name="Storesund J.E."/>
            <person name="Kallscheuer N."/>
            <person name="Luecker S."/>
            <person name="Lage O.M."/>
            <person name="Pohl T."/>
            <person name="Merkel B.J."/>
            <person name="Hornburger P."/>
            <person name="Mueller R.-W."/>
            <person name="Bruemmer F."/>
            <person name="Labrenz M."/>
            <person name="Spormann A.M."/>
            <person name="Op den Camp H."/>
            <person name="Overmann J."/>
            <person name="Amann R."/>
            <person name="Jetten M.S.M."/>
            <person name="Mascher T."/>
            <person name="Medema M.H."/>
            <person name="Devos D.P."/>
            <person name="Kaster A.-K."/>
            <person name="Ovreas L."/>
            <person name="Rohde M."/>
            <person name="Galperin M.Y."/>
            <person name="Jogler C."/>
        </authorList>
    </citation>
    <scope>NUCLEOTIDE SEQUENCE [LARGE SCALE GENOMIC DNA]</scope>
    <source>
        <strain evidence="2 3">FC18</strain>
    </source>
</reference>
<dbReference type="EMBL" id="CP042912">
    <property type="protein sequence ID" value="QEG22251.1"/>
    <property type="molecule type" value="Genomic_DNA"/>
</dbReference>
<proteinExistence type="predicted"/>
<feature type="transmembrane region" description="Helical" evidence="1">
    <location>
        <begin position="68"/>
        <end position="87"/>
    </location>
</feature>
<evidence type="ECO:0000313" key="3">
    <source>
        <dbReference type="Proteomes" id="UP000322214"/>
    </source>
</evidence>
<keyword evidence="1" id="KW-0812">Transmembrane</keyword>
<feature type="transmembrane region" description="Helical" evidence="1">
    <location>
        <begin position="148"/>
        <end position="169"/>
    </location>
</feature>
<organism evidence="2 3">
    <name type="scientific">Mariniblastus fucicola</name>
    <dbReference type="NCBI Taxonomy" id="980251"/>
    <lineage>
        <taxon>Bacteria</taxon>
        <taxon>Pseudomonadati</taxon>
        <taxon>Planctomycetota</taxon>
        <taxon>Planctomycetia</taxon>
        <taxon>Pirellulales</taxon>
        <taxon>Pirellulaceae</taxon>
        <taxon>Mariniblastus</taxon>
    </lineage>
</organism>
<accession>A0A5B9PHB4</accession>
<evidence type="ECO:0000313" key="2">
    <source>
        <dbReference type="EMBL" id="QEG22251.1"/>
    </source>
</evidence>
<dbReference type="KEGG" id="mff:MFFC18_21270"/>
<dbReference type="RefSeq" id="WP_075085072.1">
    <property type="nucleotide sequence ID" value="NZ_CP042912.1"/>
</dbReference>
<keyword evidence="1" id="KW-1133">Transmembrane helix</keyword>
<keyword evidence="3" id="KW-1185">Reference proteome</keyword>
<feature type="transmembrane region" description="Helical" evidence="1">
    <location>
        <begin position="102"/>
        <end position="123"/>
    </location>
</feature>
<dbReference type="Proteomes" id="UP000322214">
    <property type="component" value="Chromosome"/>
</dbReference>
<evidence type="ECO:0000256" key="1">
    <source>
        <dbReference type="SAM" id="Phobius"/>
    </source>
</evidence>
<keyword evidence="1" id="KW-0472">Membrane</keyword>
<feature type="transmembrane region" description="Helical" evidence="1">
    <location>
        <begin position="36"/>
        <end position="56"/>
    </location>
</feature>
<sequence length="290" mass="31635">MKNFIAYALHLLASCLFICGIVGVTCWGCFQKHQNAWWLLGFSSTLGTFSIIAINFATFQIDLRQRVLNWLVPCALAFVLILIGIWIGSRLPRTGPSRRADLFQLASLAPLLTICLSFTPYLMRIYRGIALLRTDESSKPSEKPASEFAQLATLFGIALALPIAANVAINHLAGPVFLILSAIACSLFGMLILYPLILILMKFDWTAFICIAVALFLVTSSTIASILVANAVALTPREIAITTTAILSGPTMLMLYCAALRLQGFRILIPPRRFRTNSTSSASGIHPLDA</sequence>
<protein>
    <submittedName>
        <fullName evidence="2">Uncharacterized protein</fullName>
    </submittedName>
</protein>